<feature type="domain" description="Mur ligase C-terminal" evidence="19">
    <location>
        <begin position="320"/>
        <end position="433"/>
    </location>
</feature>
<dbReference type="GO" id="GO:0005737">
    <property type="term" value="C:cytoplasm"/>
    <property type="evidence" value="ECO:0007669"/>
    <property type="project" value="TreeGrafter"/>
</dbReference>
<evidence type="ECO:0000256" key="18">
    <source>
        <dbReference type="SAM" id="MobiDB-lite"/>
    </source>
</evidence>
<evidence type="ECO:0000256" key="8">
    <source>
        <dbReference type="ARBA" id="ARBA00019357"/>
    </source>
</evidence>
<evidence type="ECO:0000256" key="6">
    <source>
        <dbReference type="ARBA" id="ARBA00013023"/>
    </source>
</evidence>
<sequence length="489" mass="51401">MDGNAPAAVAARHRIGHIMTTHEELTAALTSRWPENRVAPSLARIQALCELLGDPQRSAPVIHLTGTNGKGSTAIMIDALLRSTGLRTGRFSSPHLRDVTERISIDGRPISQQRFAEIWADIEPYVAMVDDQQLDGVPQMTFFEVITAMAFAAFADAPVDVIILEVGLGGGWDATNVADAEVAVVTPIDVDHQHILGSTVTEIAKEKAGIIKPGSTAVLAGQQKAAATVLLERCAEVGAPALREGIDFGVLDRQVAVGGQVVRLNEPQGVIGDLFVPAYGAHQAANAALALAAVQTFLGGKELSEQTISDGFAEVAVPARLELVRQSPSIVLDAAHNEHGAKALAAGLAESFALDPLVGVIAVMRDKDAEAILRELEPQLNEVVLTQAASTDRALPASELAEIAEGIFGANRVTVQPRMDLAIEQAVNLAESSNTTGELAQAGVLITGSVIAVGEARTLLVDEEPNTTEVVADDDEDDAEIIDAELVED</sequence>
<evidence type="ECO:0000313" key="22">
    <source>
        <dbReference type="Proteomes" id="UP000295371"/>
    </source>
</evidence>
<reference evidence="21 22" key="1">
    <citation type="submission" date="2019-03" db="EMBL/GenBank/DDBJ databases">
        <title>Genomic Encyclopedia of Archaeal and Bacterial Type Strains, Phase II (KMG-II): from individual species to whole genera.</title>
        <authorList>
            <person name="Goeker M."/>
        </authorList>
    </citation>
    <scope>NUCLEOTIDE SEQUENCE [LARGE SCALE GENOMIC DNA]</scope>
    <source>
        <strain evidence="21 22">DSM 24323</strain>
    </source>
</reference>
<dbReference type="PANTHER" id="PTHR11136">
    <property type="entry name" value="FOLYLPOLYGLUTAMATE SYNTHASE-RELATED"/>
    <property type="match status" value="1"/>
</dbReference>
<keyword evidence="10" id="KW-0479">Metal-binding</keyword>
<keyword evidence="12" id="KW-0067">ATP-binding</keyword>
<comment type="cofactor">
    <cofactor evidence="1">
        <name>Mg(2+)</name>
        <dbReference type="ChEBI" id="CHEBI:18420"/>
    </cofactor>
</comment>
<evidence type="ECO:0000256" key="3">
    <source>
        <dbReference type="ARBA" id="ARBA00005150"/>
    </source>
</evidence>
<gene>
    <name evidence="21" type="ORF">CLV29_1632</name>
</gene>
<dbReference type="AlphaFoldDB" id="A0A4R7J901"/>
<dbReference type="Gene3D" id="3.40.1190.10">
    <property type="entry name" value="Mur-like, catalytic domain"/>
    <property type="match status" value="1"/>
</dbReference>
<evidence type="ECO:0000256" key="17">
    <source>
        <dbReference type="ARBA" id="ARBA00049161"/>
    </source>
</evidence>
<evidence type="ECO:0000256" key="2">
    <source>
        <dbReference type="ARBA" id="ARBA00004799"/>
    </source>
</evidence>
<protein>
    <recommendedName>
        <fullName evidence="8">Dihydrofolate synthase/folylpolyglutamate synthase</fullName>
        <ecNumber evidence="6">6.3.2.12</ecNumber>
        <ecNumber evidence="7">6.3.2.17</ecNumber>
    </recommendedName>
    <alternativeName>
        <fullName evidence="15">Tetrahydrofolylpolyglutamate synthase</fullName>
    </alternativeName>
</protein>
<evidence type="ECO:0000256" key="7">
    <source>
        <dbReference type="ARBA" id="ARBA00013025"/>
    </source>
</evidence>
<evidence type="ECO:0000259" key="19">
    <source>
        <dbReference type="Pfam" id="PF02875"/>
    </source>
</evidence>
<dbReference type="InterPro" id="IPR036615">
    <property type="entry name" value="Mur_ligase_C_dom_sf"/>
</dbReference>
<keyword evidence="9" id="KW-0436">Ligase</keyword>
<dbReference type="GO" id="GO:0008841">
    <property type="term" value="F:dihydrofolate synthase activity"/>
    <property type="evidence" value="ECO:0007669"/>
    <property type="project" value="UniProtKB-EC"/>
</dbReference>
<evidence type="ECO:0000256" key="9">
    <source>
        <dbReference type="ARBA" id="ARBA00022598"/>
    </source>
</evidence>
<dbReference type="GO" id="GO:0004326">
    <property type="term" value="F:tetrahydrofolylpolyglutamate synthase activity"/>
    <property type="evidence" value="ECO:0007669"/>
    <property type="project" value="UniProtKB-EC"/>
</dbReference>
<comment type="catalytic activity">
    <reaction evidence="17">
        <text>7,8-dihydropteroate + L-glutamate + ATP = 7,8-dihydrofolate + ADP + phosphate + H(+)</text>
        <dbReference type="Rhea" id="RHEA:23584"/>
        <dbReference type="ChEBI" id="CHEBI:15378"/>
        <dbReference type="ChEBI" id="CHEBI:17839"/>
        <dbReference type="ChEBI" id="CHEBI:29985"/>
        <dbReference type="ChEBI" id="CHEBI:30616"/>
        <dbReference type="ChEBI" id="CHEBI:43474"/>
        <dbReference type="ChEBI" id="CHEBI:57451"/>
        <dbReference type="ChEBI" id="CHEBI:456216"/>
        <dbReference type="EC" id="6.3.2.12"/>
    </reaction>
</comment>
<evidence type="ECO:0000259" key="20">
    <source>
        <dbReference type="Pfam" id="PF08245"/>
    </source>
</evidence>
<evidence type="ECO:0000256" key="10">
    <source>
        <dbReference type="ARBA" id="ARBA00022723"/>
    </source>
</evidence>
<comment type="catalytic activity">
    <reaction evidence="16">
        <text>(6S)-5,6,7,8-tetrahydrofolyl-(gamma-L-Glu)(n) + L-glutamate + ATP = (6S)-5,6,7,8-tetrahydrofolyl-(gamma-L-Glu)(n+1) + ADP + phosphate + H(+)</text>
        <dbReference type="Rhea" id="RHEA:10580"/>
        <dbReference type="Rhea" id="RHEA-COMP:14738"/>
        <dbReference type="Rhea" id="RHEA-COMP:14740"/>
        <dbReference type="ChEBI" id="CHEBI:15378"/>
        <dbReference type="ChEBI" id="CHEBI:29985"/>
        <dbReference type="ChEBI" id="CHEBI:30616"/>
        <dbReference type="ChEBI" id="CHEBI:43474"/>
        <dbReference type="ChEBI" id="CHEBI:141005"/>
        <dbReference type="ChEBI" id="CHEBI:456216"/>
        <dbReference type="EC" id="6.3.2.17"/>
    </reaction>
</comment>
<proteinExistence type="inferred from homology"/>
<dbReference type="InterPro" id="IPR004101">
    <property type="entry name" value="Mur_ligase_C"/>
</dbReference>
<organism evidence="21 22">
    <name type="scientific">Naumannella halotolerans</name>
    <dbReference type="NCBI Taxonomy" id="993414"/>
    <lineage>
        <taxon>Bacteria</taxon>
        <taxon>Bacillati</taxon>
        <taxon>Actinomycetota</taxon>
        <taxon>Actinomycetes</taxon>
        <taxon>Propionibacteriales</taxon>
        <taxon>Propionibacteriaceae</taxon>
        <taxon>Naumannella</taxon>
    </lineage>
</organism>
<evidence type="ECO:0000256" key="12">
    <source>
        <dbReference type="ARBA" id="ARBA00022840"/>
    </source>
</evidence>
<dbReference type="GO" id="GO:0046656">
    <property type="term" value="P:folic acid biosynthetic process"/>
    <property type="evidence" value="ECO:0007669"/>
    <property type="project" value="UniProtKB-KW"/>
</dbReference>
<dbReference type="NCBIfam" id="TIGR01499">
    <property type="entry name" value="folC"/>
    <property type="match status" value="1"/>
</dbReference>
<dbReference type="SUPFAM" id="SSF53623">
    <property type="entry name" value="MurD-like peptide ligases, catalytic domain"/>
    <property type="match status" value="1"/>
</dbReference>
<evidence type="ECO:0000256" key="16">
    <source>
        <dbReference type="ARBA" id="ARBA00047493"/>
    </source>
</evidence>
<comment type="subunit">
    <text evidence="5">Monomer.</text>
</comment>
<comment type="pathway">
    <text evidence="2">Cofactor biosynthesis; tetrahydrofolate biosynthesis; 7,8-dihydrofolate from 2-amino-4-hydroxy-6-hydroxymethyl-7,8-dihydropteridine diphosphate and 4-aminobenzoate: step 2/2.</text>
</comment>
<dbReference type="Pfam" id="PF08245">
    <property type="entry name" value="Mur_ligase_M"/>
    <property type="match status" value="1"/>
</dbReference>
<keyword evidence="22" id="KW-1185">Reference proteome</keyword>
<evidence type="ECO:0000256" key="13">
    <source>
        <dbReference type="ARBA" id="ARBA00022842"/>
    </source>
</evidence>
<evidence type="ECO:0000256" key="4">
    <source>
        <dbReference type="ARBA" id="ARBA00008276"/>
    </source>
</evidence>
<feature type="domain" description="Mur ligase central" evidence="20">
    <location>
        <begin position="65"/>
        <end position="294"/>
    </location>
</feature>
<dbReference type="Gene3D" id="3.90.190.20">
    <property type="entry name" value="Mur ligase, C-terminal domain"/>
    <property type="match status" value="1"/>
</dbReference>
<keyword evidence="11" id="KW-0547">Nucleotide-binding</keyword>
<keyword evidence="13" id="KW-0460">Magnesium</keyword>
<accession>A0A4R7J901</accession>
<comment type="caution">
    <text evidence="21">The sequence shown here is derived from an EMBL/GenBank/DDBJ whole genome shotgun (WGS) entry which is preliminary data.</text>
</comment>
<feature type="region of interest" description="Disordered" evidence="18">
    <location>
        <begin position="466"/>
        <end position="489"/>
    </location>
</feature>
<comment type="pathway">
    <text evidence="3">Cofactor biosynthesis; tetrahydrofolylpolyglutamate biosynthesis.</text>
</comment>
<evidence type="ECO:0000256" key="14">
    <source>
        <dbReference type="ARBA" id="ARBA00022909"/>
    </source>
</evidence>
<dbReference type="InterPro" id="IPR001645">
    <property type="entry name" value="Folylpolyglutamate_synth"/>
</dbReference>
<evidence type="ECO:0000256" key="15">
    <source>
        <dbReference type="ARBA" id="ARBA00030592"/>
    </source>
</evidence>
<dbReference type="Pfam" id="PF02875">
    <property type="entry name" value="Mur_ligase_C"/>
    <property type="match status" value="1"/>
</dbReference>
<dbReference type="Proteomes" id="UP000295371">
    <property type="component" value="Unassembled WGS sequence"/>
</dbReference>
<comment type="similarity">
    <text evidence="4">Belongs to the folylpolyglutamate synthase family.</text>
</comment>
<dbReference type="PANTHER" id="PTHR11136:SF0">
    <property type="entry name" value="DIHYDROFOLATE SYNTHETASE-RELATED"/>
    <property type="match status" value="1"/>
</dbReference>
<dbReference type="GO" id="GO:0005524">
    <property type="term" value="F:ATP binding"/>
    <property type="evidence" value="ECO:0007669"/>
    <property type="project" value="UniProtKB-KW"/>
</dbReference>
<evidence type="ECO:0000313" key="21">
    <source>
        <dbReference type="EMBL" id="TDT33992.1"/>
    </source>
</evidence>
<dbReference type="FunFam" id="3.40.1190.10:FF:000004">
    <property type="entry name" value="Dihydrofolate synthase/folylpolyglutamate synthase"/>
    <property type="match status" value="1"/>
</dbReference>
<keyword evidence="14" id="KW-0289">Folate biosynthesis</keyword>
<name>A0A4R7J901_9ACTN</name>
<evidence type="ECO:0000256" key="1">
    <source>
        <dbReference type="ARBA" id="ARBA00001946"/>
    </source>
</evidence>
<dbReference type="EMBL" id="SOAW01000001">
    <property type="protein sequence ID" value="TDT33992.1"/>
    <property type="molecule type" value="Genomic_DNA"/>
</dbReference>
<evidence type="ECO:0000256" key="5">
    <source>
        <dbReference type="ARBA" id="ARBA00011245"/>
    </source>
</evidence>
<dbReference type="EC" id="6.3.2.12" evidence="6"/>
<dbReference type="InterPro" id="IPR036565">
    <property type="entry name" value="Mur-like_cat_sf"/>
</dbReference>
<dbReference type="GO" id="GO:0046872">
    <property type="term" value="F:metal ion binding"/>
    <property type="evidence" value="ECO:0007669"/>
    <property type="project" value="UniProtKB-KW"/>
</dbReference>
<dbReference type="EC" id="6.3.2.17" evidence="7"/>
<evidence type="ECO:0000256" key="11">
    <source>
        <dbReference type="ARBA" id="ARBA00022741"/>
    </source>
</evidence>
<dbReference type="SUPFAM" id="SSF53244">
    <property type="entry name" value="MurD-like peptide ligases, peptide-binding domain"/>
    <property type="match status" value="1"/>
</dbReference>
<dbReference type="InterPro" id="IPR013221">
    <property type="entry name" value="Mur_ligase_cen"/>
</dbReference>